<dbReference type="AlphaFoldDB" id="A0A9D3UA04"/>
<name>A0A9D3UA04_9ROSI</name>
<keyword evidence="3" id="KW-1185">Reference proteome</keyword>
<dbReference type="Proteomes" id="UP000828251">
    <property type="component" value="Unassembled WGS sequence"/>
</dbReference>
<organism evidence="2 3">
    <name type="scientific">Gossypium stocksii</name>
    <dbReference type="NCBI Taxonomy" id="47602"/>
    <lineage>
        <taxon>Eukaryota</taxon>
        <taxon>Viridiplantae</taxon>
        <taxon>Streptophyta</taxon>
        <taxon>Embryophyta</taxon>
        <taxon>Tracheophyta</taxon>
        <taxon>Spermatophyta</taxon>
        <taxon>Magnoliopsida</taxon>
        <taxon>eudicotyledons</taxon>
        <taxon>Gunneridae</taxon>
        <taxon>Pentapetalae</taxon>
        <taxon>rosids</taxon>
        <taxon>malvids</taxon>
        <taxon>Malvales</taxon>
        <taxon>Malvaceae</taxon>
        <taxon>Malvoideae</taxon>
        <taxon>Gossypium</taxon>
    </lineage>
</organism>
<dbReference type="OrthoDB" id="994996at2759"/>
<sequence length="152" mass="17110">MTVIESLLELAVKKSEKSESFKPKFKPKGNDGKDKDKPTRNDNGKNKIVQKAKPYKPWKKKNSTFKCFLCEGSQMVNDSPKRSMFSIIKEDDKLRKASMKLGSILSCVEANNGCKRNGLKFVDITLVGRGLNALIDTSTSDLFMFKDCHTPK</sequence>
<feature type="compositionally biased region" description="Basic and acidic residues" evidence="1">
    <location>
        <begin position="16"/>
        <end position="45"/>
    </location>
</feature>
<protein>
    <submittedName>
        <fullName evidence="2">Uncharacterized protein</fullName>
    </submittedName>
</protein>
<evidence type="ECO:0000313" key="3">
    <source>
        <dbReference type="Proteomes" id="UP000828251"/>
    </source>
</evidence>
<feature type="region of interest" description="Disordered" evidence="1">
    <location>
        <begin position="16"/>
        <end position="53"/>
    </location>
</feature>
<evidence type="ECO:0000256" key="1">
    <source>
        <dbReference type="SAM" id="MobiDB-lite"/>
    </source>
</evidence>
<comment type="caution">
    <text evidence="2">The sequence shown here is derived from an EMBL/GenBank/DDBJ whole genome shotgun (WGS) entry which is preliminary data.</text>
</comment>
<proteinExistence type="predicted"/>
<evidence type="ECO:0000313" key="2">
    <source>
        <dbReference type="EMBL" id="KAH1032652.1"/>
    </source>
</evidence>
<dbReference type="EMBL" id="JAIQCV010000013">
    <property type="protein sequence ID" value="KAH1032652.1"/>
    <property type="molecule type" value="Genomic_DNA"/>
</dbReference>
<reference evidence="2 3" key="1">
    <citation type="journal article" date="2021" name="Plant Biotechnol. J.">
        <title>Multi-omics assisted identification of the key and species-specific regulatory components of drought-tolerant mechanisms in Gossypium stocksii.</title>
        <authorList>
            <person name="Yu D."/>
            <person name="Ke L."/>
            <person name="Zhang D."/>
            <person name="Wu Y."/>
            <person name="Sun Y."/>
            <person name="Mei J."/>
            <person name="Sun J."/>
            <person name="Sun Y."/>
        </authorList>
    </citation>
    <scope>NUCLEOTIDE SEQUENCE [LARGE SCALE GENOMIC DNA]</scope>
    <source>
        <strain evidence="3">cv. E1</strain>
        <tissue evidence="2">Leaf</tissue>
    </source>
</reference>
<gene>
    <name evidence="2" type="ORF">J1N35_044826</name>
</gene>
<accession>A0A9D3UA04</accession>